<dbReference type="GO" id="GO:0043409">
    <property type="term" value="P:negative regulation of MAPK cascade"/>
    <property type="evidence" value="ECO:0007669"/>
    <property type="project" value="TreeGrafter"/>
</dbReference>
<accession>A0A2N5SW65</accession>
<keyword evidence="3" id="KW-0378">Hydrolase</keyword>
<feature type="region of interest" description="Disordered" evidence="5">
    <location>
        <begin position="798"/>
        <end position="898"/>
    </location>
</feature>
<feature type="compositionally biased region" description="Acidic residues" evidence="5">
    <location>
        <begin position="799"/>
        <end position="811"/>
    </location>
</feature>
<evidence type="ECO:0000313" key="7">
    <source>
        <dbReference type="EMBL" id="PLW17466.1"/>
    </source>
</evidence>
<feature type="region of interest" description="Disordered" evidence="5">
    <location>
        <begin position="204"/>
        <end position="276"/>
    </location>
</feature>
<keyword evidence="4" id="KW-0904">Protein phosphatase</keyword>
<dbReference type="Proteomes" id="UP000235388">
    <property type="component" value="Unassembled WGS sequence"/>
</dbReference>
<feature type="compositionally biased region" description="Acidic residues" evidence="5">
    <location>
        <begin position="852"/>
        <end position="863"/>
    </location>
</feature>
<proteinExistence type="inferred from homology"/>
<feature type="compositionally biased region" description="Low complexity" evidence="5">
    <location>
        <begin position="262"/>
        <end position="273"/>
    </location>
</feature>
<feature type="region of interest" description="Disordered" evidence="5">
    <location>
        <begin position="647"/>
        <end position="669"/>
    </location>
</feature>
<dbReference type="GO" id="GO:0033550">
    <property type="term" value="F:MAP kinase tyrosine phosphatase activity"/>
    <property type="evidence" value="ECO:0007669"/>
    <property type="project" value="TreeGrafter"/>
</dbReference>
<feature type="region of interest" description="Disordered" evidence="5">
    <location>
        <begin position="151"/>
        <end position="191"/>
    </location>
</feature>
<feature type="compositionally biased region" description="Polar residues" evidence="5">
    <location>
        <begin position="341"/>
        <end position="351"/>
    </location>
</feature>
<evidence type="ECO:0000256" key="2">
    <source>
        <dbReference type="ARBA" id="ARBA00013064"/>
    </source>
</evidence>
<dbReference type="InterPro" id="IPR000387">
    <property type="entry name" value="Tyr_Pase_dom"/>
</dbReference>
<evidence type="ECO:0000256" key="1">
    <source>
        <dbReference type="ARBA" id="ARBA00008601"/>
    </source>
</evidence>
<reference evidence="7 8" key="1">
    <citation type="submission" date="2017-11" db="EMBL/GenBank/DDBJ databases">
        <title>De novo assembly and phasing of dikaryotic genomes from two isolates of Puccinia coronata f. sp. avenae, the causal agent of oat crown rust.</title>
        <authorList>
            <person name="Miller M.E."/>
            <person name="Zhang Y."/>
            <person name="Omidvar V."/>
            <person name="Sperschneider J."/>
            <person name="Schwessinger B."/>
            <person name="Raley C."/>
            <person name="Palmer J.M."/>
            <person name="Garnica D."/>
            <person name="Upadhyaya N."/>
            <person name="Rathjen J."/>
            <person name="Taylor J.M."/>
            <person name="Park R.F."/>
            <person name="Dodds P.N."/>
            <person name="Hirsch C.D."/>
            <person name="Kianian S.F."/>
            <person name="Figueroa M."/>
        </authorList>
    </citation>
    <scope>NUCLEOTIDE SEQUENCE [LARGE SCALE GENOMIC DNA]</scope>
    <source>
        <strain evidence="7">12NC29</strain>
    </source>
</reference>
<dbReference type="InterPro" id="IPR016130">
    <property type="entry name" value="Tyr_Pase_AS"/>
</dbReference>
<dbReference type="FunFam" id="3.90.190.10:FF:000211">
    <property type="entry name" value="Chromosome 10, whole genome shotgun sequence"/>
    <property type="match status" value="1"/>
</dbReference>
<feature type="domain" description="Tyrosine specific protein phosphatases" evidence="6">
    <location>
        <begin position="707"/>
        <end position="771"/>
    </location>
</feature>
<name>A0A2N5SW65_9BASI</name>
<sequence length="954" mass="103945">MSCHVQSPSPVLSHWKKTKLGWPHPSIYQMQPSEANSVLANRGNPLADLKSVRDHQFKFVEVSTKGNHFLGRHPSDVALGARHRGIIHWLENHQFNFESVIFQPMEMLNRLRSSDGNVKSTTSFAALDDFLETTRLPHYHQMQQPGVVTNAHHAHHEQEEHDEDEEEGAEEEQDDNDEQEAQYPNPMKNPFAEVEHGWRKSFTATDSDQQQQPLKPTTSTTTLQTRTSKPKVPLPLQQPSALDEPAQHVRRADQPGLFRPPNSSSASKNSFSNTELSLDHAAIPRTRLSSFPTDLEPISASPASPSFPYPASIDHHHHQQQQQQPLQPSYQLPASRPPCTSRASLPSSQWPPANLSSSCSSSFSSSDNGLLLRQASSSSLASAASVASSTNGLKARHGLTKPLSLSLAVLPADHHHSNAAQALATPLRDKHDPNSKTSAFSRSLPPSPRLGDLGQARAQFVGMKANVTSGLSMKRRTSISCLLLGGISSNDSSRGAYDPVQLIGQNSESVMNTPVQLHFDPVAAGEGRQELMSSQAGVGGKGHIEIPSEPTTESYPYKYQPKEVLPDVSLGSEQNARDGNLLSSMGFGLIINVAKEVDCPWEATSSPAPIEHSWPKLQPNKKGFVVRPTASTPNLKRLFEGKIRVSLPEQPQPSHNPHNPNRTSSSPGLFQLKRLDADRKTSRPSLDYIKLPWSHNQDGLAEIFSSSEVFSLIDRARESKLKTLIHCQCGVSRSATFVIGYCMREAVYRPDKLPLSGRMYDAYSFVKEKSPWAGPNMGLIYQLIKYKQFLFKSRRQIVEEDEEEEEEEEGQEVASKGADQGEAEQDGPGGGDMNGEPANPSGDGGQRCHDDGADDNDEDDGDGMEGTGDDGIKAAADDPDSEMVDLDPAHLNHRTPTLVPADNPLLVVAPTTTTILLFNPSSSSTGPPHPALGVPADAAAPAEPGGRGSRTPTM</sequence>
<evidence type="ECO:0000256" key="3">
    <source>
        <dbReference type="ARBA" id="ARBA00022801"/>
    </source>
</evidence>
<gene>
    <name evidence="7" type="ORF">PCANC_14821</name>
</gene>
<dbReference type="Gene3D" id="3.90.190.10">
    <property type="entry name" value="Protein tyrosine phosphatase superfamily"/>
    <property type="match status" value="1"/>
</dbReference>
<dbReference type="GO" id="GO:0017017">
    <property type="term" value="F:MAP kinase tyrosine/serine/threonine phosphatase activity"/>
    <property type="evidence" value="ECO:0007669"/>
    <property type="project" value="TreeGrafter"/>
</dbReference>
<dbReference type="SUPFAM" id="SSF52799">
    <property type="entry name" value="(Phosphotyrosine protein) phosphatases II"/>
    <property type="match status" value="1"/>
</dbReference>
<evidence type="ECO:0000313" key="8">
    <source>
        <dbReference type="Proteomes" id="UP000235388"/>
    </source>
</evidence>
<dbReference type="EMBL" id="PGCJ01000849">
    <property type="protein sequence ID" value="PLW17466.1"/>
    <property type="molecule type" value="Genomic_DNA"/>
</dbReference>
<comment type="caution">
    <text evidence="7">The sequence shown here is derived from an EMBL/GenBank/DDBJ whole genome shotgun (WGS) entry which is preliminary data.</text>
</comment>
<keyword evidence="8" id="KW-1185">Reference proteome</keyword>
<dbReference type="PANTHER" id="PTHR10159">
    <property type="entry name" value="DUAL SPECIFICITY PROTEIN PHOSPHATASE"/>
    <property type="match status" value="1"/>
</dbReference>
<dbReference type="EC" id="3.1.3.48" evidence="2"/>
<feature type="region of interest" description="Disordered" evidence="5">
    <location>
        <begin position="423"/>
        <end position="449"/>
    </location>
</feature>
<evidence type="ECO:0000259" key="6">
    <source>
        <dbReference type="PROSITE" id="PS50056"/>
    </source>
</evidence>
<feature type="compositionally biased region" description="Low complexity" evidence="5">
    <location>
        <begin position="648"/>
        <end position="661"/>
    </location>
</feature>
<feature type="region of interest" description="Disordered" evidence="5">
    <location>
        <begin position="293"/>
        <end position="351"/>
    </location>
</feature>
<dbReference type="Pfam" id="PF00782">
    <property type="entry name" value="DSPc"/>
    <property type="match status" value="1"/>
</dbReference>
<dbReference type="InterPro" id="IPR000340">
    <property type="entry name" value="Dual-sp_phosphatase_cat-dom"/>
</dbReference>
<dbReference type="GO" id="GO:0005737">
    <property type="term" value="C:cytoplasm"/>
    <property type="evidence" value="ECO:0007669"/>
    <property type="project" value="TreeGrafter"/>
</dbReference>
<protein>
    <recommendedName>
        <fullName evidence="2">protein-tyrosine-phosphatase</fullName>
        <ecNumber evidence="2">3.1.3.48</ecNumber>
    </recommendedName>
</protein>
<dbReference type="OrthoDB" id="2502662at2759"/>
<feature type="region of interest" description="Disordered" evidence="5">
    <location>
        <begin position="535"/>
        <end position="556"/>
    </location>
</feature>
<dbReference type="GO" id="GO:0008330">
    <property type="term" value="F:protein tyrosine/threonine phosphatase activity"/>
    <property type="evidence" value="ECO:0007669"/>
    <property type="project" value="TreeGrafter"/>
</dbReference>
<feature type="compositionally biased region" description="Acidic residues" evidence="5">
    <location>
        <begin position="160"/>
        <end position="180"/>
    </location>
</feature>
<dbReference type="PROSITE" id="PS00383">
    <property type="entry name" value="TYR_PHOSPHATASE_1"/>
    <property type="match status" value="1"/>
</dbReference>
<dbReference type="STRING" id="200324.A0A2N5SW65"/>
<dbReference type="SMART" id="SM00195">
    <property type="entry name" value="DSPc"/>
    <property type="match status" value="1"/>
</dbReference>
<dbReference type="InterPro" id="IPR029021">
    <property type="entry name" value="Prot-tyrosine_phosphatase-like"/>
</dbReference>
<dbReference type="PROSITE" id="PS50056">
    <property type="entry name" value="TYR_PHOSPHATASE_2"/>
    <property type="match status" value="1"/>
</dbReference>
<feature type="compositionally biased region" description="Low complexity" evidence="5">
    <location>
        <begin position="209"/>
        <end position="231"/>
    </location>
</feature>
<organism evidence="7 8">
    <name type="scientific">Puccinia coronata f. sp. avenae</name>
    <dbReference type="NCBI Taxonomy" id="200324"/>
    <lineage>
        <taxon>Eukaryota</taxon>
        <taxon>Fungi</taxon>
        <taxon>Dikarya</taxon>
        <taxon>Basidiomycota</taxon>
        <taxon>Pucciniomycotina</taxon>
        <taxon>Pucciniomycetes</taxon>
        <taxon>Pucciniales</taxon>
        <taxon>Pucciniaceae</taxon>
        <taxon>Puccinia</taxon>
    </lineage>
</organism>
<evidence type="ECO:0000256" key="5">
    <source>
        <dbReference type="SAM" id="MobiDB-lite"/>
    </source>
</evidence>
<evidence type="ECO:0000256" key="4">
    <source>
        <dbReference type="ARBA" id="ARBA00022912"/>
    </source>
</evidence>
<feature type="compositionally biased region" description="Low complexity" evidence="5">
    <location>
        <begin position="931"/>
        <end position="944"/>
    </location>
</feature>
<dbReference type="PANTHER" id="PTHR10159:SF519">
    <property type="entry name" value="DUAL SPECIFICITY PROTEIN PHOSPHATASE MPK3"/>
    <property type="match status" value="1"/>
</dbReference>
<dbReference type="AlphaFoldDB" id="A0A2N5SW65"/>
<comment type="similarity">
    <text evidence="1">Belongs to the protein-tyrosine phosphatase family. Non-receptor class dual specificity subfamily.</text>
</comment>
<feature type="compositionally biased region" description="Low complexity" evidence="5">
    <location>
        <begin position="297"/>
        <end position="312"/>
    </location>
</feature>
<dbReference type="InterPro" id="IPR020422">
    <property type="entry name" value="TYR_PHOSPHATASE_DUAL_dom"/>
</dbReference>
<feature type="region of interest" description="Disordered" evidence="5">
    <location>
        <begin position="919"/>
        <end position="954"/>
    </location>
</feature>